<dbReference type="InterPro" id="IPR011701">
    <property type="entry name" value="MFS"/>
</dbReference>
<gene>
    <name evidence="4" type="ORF">CAUJ_LOCUS12452</name>
</gene>
<feature type="transmembrane region" description="Helical" evidence="2">
    <location>
        <begin position="151"/>
        <end position="171"/>
    </location>
</feature>
<evidence type="ECO:0000313" key="4">
    <source>
        <dbReference type="EMBL" id="CAD6196538.1"/>
    </source>
</evidence>
<keyword evidence="2" id="KW-0812">Transmembrane</keyword>
<feature type="transmembrane region" description="Helical" evidence="2">
    <location>
        <begin position="317"/>
        <end position="338"/>
    </location>
</feature>
<feature type="transmembrane region" description="Helical" evidence="2">
    <location>
        <begin position="377"/>
        <end position="402"/>
    </location>
</feature>
<keyword evidence="2" id="KW-1133">Transmembrane helix</keyword>
<dbReference type="Proteomes" id="UP000835052">
    <property type="component" value="Unassembled WGS sequence"/>
</dbReference>
<dbReference type="PANTHER" id="PTHR45757">
    <property type="entry name" value="PROTEIN CBG23364-RELATED"/>
    <property type="match status" value="1"/>
</dbReference>
<dbReference type="OrthoDB" id="2985014at2759"/>
<feature type="transmembrane region" description="Helical" evidence="2">
    <location>
        <begin position="284"/>
        <end position="305"/>
    </location>
</feature>
<dbReference type="InterPro" id="IPR036259">
    <property type="entry name" value="MFS_trans_sf"/>
</dbReference>
<keyword evidence="5" id="KW-1185">Reference proteome</keyword>
<evidence type="ECO:0000313" key="5">
    <source>
        <dbReference type="Proteomes" id="UP000835052"/>
    </source>
</evidence>
<feature type="domain" description="Major facilitator superfamily (MFS) profile" evidence="3">
    <location>
        <begin position="11"/>
        <end position="437"/>
    </location>
</feature>
<feature type="transmembrane region" description="Helical" evidence="2">
    <location>
        <begin position="65"/>
        <end position="84"/>
    </location>
</feature>
<dbReference type="Gene3D" id="1.20.1250.20">
    <property type="entry name" value="MFS general substrate transporter like domains"/>
    <property type="match status" value="2"/>
</dbReference>
<organism evidence="4 5">
    <name type="scientific">Caenorhabditis auriculariae</name>
    <dbReference type="NCBI Taxonomy" id="2777116"/>
    <lineage>
        <taxon>Eukaryota</taxon>
        <taxon>Metazoa</taxon>
        <taxon>Ecdysozoa</taxon>
        <taxon>Nematoda</taxon>
        <taxon>Chromadorea</taxon>
        <taxon>Rhabditida</taxon>
        <taxon>Rhabditina</taxon>
        <taxon>Rhabditomorpha</taxon>
        <taxon>Rhabditoidea</taxon>
        <taxon>Rhabditidae</taxon>
        <taxon>Peloderinae</taxon>
        <taxon>Caenorhabditis</taxon>
    </lineage>
</organism>
<accession>A0A8S1HJ22</accession>
<name>A0A8S1HJ22_9PELO</name>
<feature type="transmembrane region" description="Helical" evidence="2">
    <location>
        <begin position="183"/>
        <end position="202"/>
    </location>
</feature>
<dbReference type="PROSITE" id="PS50850">
    <property type="entry name" value="MFS"/>
    <property type="match status" value="1"/>
</dbReference>
<comment type="caution">
    <text evidence="4">The sequence shown here is derived from an EMBL/GenBank/DDBJ whole genome shotgun (WGS) entry which is preliminary data.</text>
</comment>
<proteinExistence type="predicted"/>
<evidence type="ECO:0000259" key="3">
    <source>
        <dbReference type="PROSITE" id="PS50850"/>
    </source>
</evidence>
<evidence type="ECO:0000256" key="1">
    <source>
        <dbReference type="ARBA" id="ARBA00004141"/>
    </source>
</evidence>
<feature type="transmembrane region" description="Helical" evidence="2">
    <location>
        <begin position="414"/>
        <end position="433"/>
    </location>
</feature>
<evidence type="ECO:0000256" key="2">
    <source>
        <dbReference type="SAM" id="Phobius"/>
    </source>
</evidence>
<keyword evidence="2" id="KW-0472">Membrane</keyword>
<dbReference type="InterPro" id="IPR020846">
    <property type="entry name" value="MFS_dom"/>
</dbReference>
<protein>
    <recommendedName>
        <fullName evidence="3">Major facilitator superfamily (MFS) profile domain-containing protein</fullName>
    </recommendedName>
</protein>
<dbReference type="AlphaFoldDB" id="A0A8S1HJ22"/>
<sequence>MFWGDNYRLLVVLVGFFCLVSICSNHNVINFTFICMQDDFSDAVVDANGTMRSKFDYTPDEKSKILWALAVGTITGTMPVNYLYVRFGARYPFFIAGIISAISTVLVPEAAVLGFGPLVFLRFVQGVAYSADFAAIGLIVSRWAPLKETAIFIATLTSFTGISSIITNGLSGAICESSLGWRWSYYLHALGGVALFMAWVFVYSDDPADDARVSKRELSKIQKNKSSAHLENNCEVPYMKLLTSPVILCVWICAFVELSGTILITMYAPIYFRRALHFGIAETGFWLGAIIAVHIPLRFVAAVISDKLRCVSEMTKIHIFNSIAVGGVGIFFAIFGFIPSENKTAAVICLMLLECATSFNSGGFYKCGTLHARQFSHVVISAVQFTKCVALFTGPAIVSLFVTDESDRTQWQRVFFAYCAAMVLATILAYFFFTDKPAIWTEEVTVKKSEKSKVAPAV</sequence>
<feature type="transmembrane region" description="Helical" evidence="2">
    <location>
        <begin position="246"/>
        <end position="272"/>
    </location>
</feature>
<feature type="transmembrane region" description="Helical" evidence="2">
    <location>
        <begin position="119"/>
        <end position="139"/>
    </location>
</feature>
<dbReference type="GO" id="GO:0022857">
    <property type="term" value="F:transmembrane transporter activity"/>
    <property type="evidence" value="ECO:0007669"/>
    <property type="project" value="InterPro"/>
</dbReference>
<dbReference type="Pfam" id="PF07690">
    <property type="entry name" value="MFS_1"/>
    <property type="match status" value="1"/>
</dbReference>
<dbReference type="EMBL" id="CAJGYM010000074">
    <property type="protein sequence ID" value="CAD6196538.1"/>
    <property type="molecule type" value="Genomic_DNA"/>
</dbReference>
<dbReference type="PANTHER" id="PTHR45757:SF4">
    <property type="entry name" value="MAJOR FACILITATOR SUPERFAMILY (MFS) PROFILE DOMAIN-CONTAINING PROTEIN"/>
    <property type="match status" value="1"/>
</dbReference>
<reference evidence="4" key="1">
    <citation type="submission" date="2020-10" db="EMBL/GenBank/DDBJ databases">
        <authorList>
            <person name="Kikuchi T."/>
        </authorList>
    </citation>
    <scope>NUCLEOTIDE SEQUENCE</scope>
    <source>
        <strain evidence="4">NKZ352</strain>
    </source>
</reference>
<dbReference type="SUPFAM" id="SSF103473">
    <property type="entry name" value="MFS general substrate transporter"/>
    <property type="match status" value="1"/>
</dbReference>
<feature type="transmembrane region" description="Helical" evidence="2">
    <location>
        <begin position="91"/>
        <end position="113"/>
    </location>
</feature>
<comment type="subcellular location">
    <subcellularLocation>
        <location evidence="1">Membrane</location>
        <topology evidence="1">Multi-pass membrane protein</topology>
    </subcellularLocation>
</comment>
<dbReference type="GO" id="GO:0016020">
    <property type="term" value="C:membrane"/>
    <property type="evidence" value="ECO:0007669"/>
    <property type="project" value="UniProtKB-SubCell"/>
</dbReference>